<dbReference type="CDD" id="cd20183">
    <property type="entry name" value="M34_PPEP"/>
    <property type="match status" value="1"/>
</dbReference>
<dbReference type="PROSITE" id="PS51995">
    <property type="entry name" value="ATLF"/>
    <property type="match status" value="1"/>
</dbReference>
<sequence>MNLFKVLLITVFLWQGVLYSDAHASSKVMWDGGELVKGQIGLLTIQKPINLWESRNGQLLFSRILKPGEKYRVYGYDHDFDQYRVGGSYVVTNMHDRITYKTPSKQKLGLLKNSKILENIELVNKVVSAKPHLQNREEAIKIKKELSGLSLGLLEKLRLNHINVFIVDEPITNFPEFAHLKGIVPKGWENSGKTWDDVPGAGGERRVIIRIGYNDYVMGHGSLSLTLHETAHSIDHYIFNNLSHTEEFQKIWKREASNLFGSHPYYLNYSEEYFAETFAMFYYDETSKQKLKTFAPLTYTLFKNMN</sequence>
<reference evidence="4 5" key="1">
    <citation type="submission" date="2013-12" db="EMBL/GenBank/DDBJ databases">
        <title>NBRP : Genome information of microbial organism related human and environment.</title>
        <authorList>
            <person name="Hattori M."/>
            <person name="Oshima K."/>
            <person name="Inaba H."/>
            <person name="Suda W."/>
            <person name="Sakamoto M."/>
            <person name="Iino T."/>
            <person name="Kitahara M."/>
            <person name="Oshida Y."/>
            <person name="Iida T."/>
            <person name="Kudo T."/>
            <person name="Itoh T."/>
            <person name="Ahmed I."/>
            <person name="Ohkuma M."/>
        </authorList>
    </citation>
    <scope>NUCLEOTIDE SEQUENCE [LARGE SCALE GENOMIC DNA]</scope>
    <source>
        <strain evidence="4 5">JCM 21738</strain>
    </source>
</reference>
<dbReference type="InterPro" id="IPR014781">
    <property type="entry name" value="Anthrax_toxin_lethal/edema_N/C"/>
</dbReference>
<keyword evidence="5" id="KW-1185">Reference proteome</keyword>
<dbReference type="AlphaFoldDB" id="W4RIY7"/>
<dbReference type="eggNOG" id="COG0737">
    <property type="taxonomic scope" value="Bacteria"/>
</dbReference>
<evidence type="ECO:0000313" key="4">
    <source>
        <dbReference type="EMBL" id="GAE44102.1"/>
    </source>
</evidence>
<name>W4RIY7_9BACI</name>
<dbReference type="InterPro" id="IPR024079">
    <property type="entry name" value="MetalloPept_cat_dom_sf"/>
</dbReference>
<organism evidence="4 5">
    <name type="scientific">Mesobacillus boroniphilus JCM 21738</name>
    <dbReference type="NCBI Taxonomy" id="1294265"/>
    <lineage>
        <taxon>Bacteria</taxon>
        <taxon>Bacillati</taxon>
        <taxon>Bacillota</taxon>
        <taxon>Bacilli</taxon>
        <taxon>Bacillales</taxon>
        <taxon>Bacillaceae</taxon>
        <taxon>Mesobacillus</taxon>
    </lineage>
</organism>
<dbReference type="Proteomes" id="UP000018949">
    <property type="component" value="Unassembled WGS sequence"/>
</dbReference>
<evidence type="ECO:0000313" key="5">
    <source>
        <dbReference type="Proteomes" id="UP000018949"/>
    </source>
</evidence>
<dbReference type="Pfam" id="PF07737">
    <property type="entry name" value="ATLF"/>
    <property type="match status" value="1"/>
</dbReference>
<keyword evidence="2" id="KW-0964">Secreted</keyword>
<feature type="domain" description="ATLF-like" evidence="3">
    <location>
        <begin position="114"/>
        <end position="306"/>
    </location>
</feature>
<dbReference type="SUPFAM" id="SSF55486">
    <property type="entry name" value="Metalloproteases ('zincins'), catalytic domain"/>
    <property type="match status" value="1"/>
</dbReference>
<accession>W4RIY7</accession>
<comment type="caution">
    <text evidence="4">The sequence shown here is derived from an EMBL/GenBank/DDBJ whole genome shotgun (WGS) entry which is preliminary data.</text>
</comment>
<dbReference type="GO" id="GO:0008237">
    <property type="term" value="F:metallopeptidase activity"/>
    <property type="evidence" value="ECO:0007669"/>
    <property type="project" value="InterPro"/>
</dbReference>
<proteinExistence type="predicted"/>
<evidence type="ECO:0000256" key="2">
    <source>
        <dbReference type="ARBA" id="ARBA00022525"/>
    </source>
</evidence>
<comment type="subcellular location">
    <subcellularLocation>
        <location evidence="1">Secreted</location>
    </subcellularLocation>
</comment>
<evidence type="ECO:0000256" key="1">
    <source>
        <dbReference type="ARBA" id="ARBA00004613"/>
    </source>
</evidence>
<dbReference type="InterPro" id="IPR047568">
    <property type="entry name" value="ATLF-like_dom"/>
</dbReference>
<evidence type="ECO:0000259" key="3">
    <source>
        <dbReference type="PROSITE" id="PS51995"/>
    </source>
</evidence>
<protein>
    <recommendedName>
        <fullName evidence="3">ATLF-like domain-containing protein</fullName>
    </recommendedName>
</protein>
<gene>
    <name evidence="4" type="ORF">JCM21738_784</name>
</gene>
<dbReference type="EMBL" id="BAUW01000005">
    <property type="protein sequence ID" value="GAE44102.1"/>
    <property type="molecule type" value="Genomic_DNA"/>
</dbReference>
<dbReference type="Gene3D" id="3.40.390.10">
    <property type="entry name" value="Collagenase (Catalytic Domain)"/>
    <property type="match status" value="1"/>
</dbReference>
<dbReference type="GO" id="GO:0005576">
    <property type="term" value="C:extracellular region"/>
    <property type="evidence" value="ECO:0007669"/>
    <property type="project" value="UniProtKB-SubCell"/>
</dbReference>